<dbReference type="EMBL" id="JAIWYP010000005">
    <property type="protein sequence ID" value="KAH3828743.1"/>
    <property type="molecule type" value="Genomic_DNA"/>
</dbReference>
<dbReference type="Proteomes" id="UP000828390">
    <property type="component" value="Unassembled WGS sequence"/>
</dbReference>
<comment type="caution">
    <text evidence="1">The sequence shown here is derived from an EMBL/GenBank/DDBJ whole genome shotgun (WGS) entry which is preliminary data.</text>
</comment>
<protein>
    <submittedName>
        <fullName evidence="1">Uncharacterized protein</fullName>
    </submittedName>
</protein>
<dbReference type="AlphaFoldDB" id="A0A9D4H541"/>
<evidence type="ECO:0000313" key="1">
    <source>
        <dbReference type="EMBL" id="KAH3828743.1"/>
    </source>
</evidence>
<reference evidence="1" key="2">
    <citation type="submission" date="2020-11" db="EMBL/GenBank/DDBJ databases">
        <authorList>
            <person name="McCartney M.A."/>
            <person name="Auch B."/>
            <person name="Kono T."/>
            <person name="Mallez S."/>
            <person name="Becker A."/>
            <person name="Gohl D.M."/>
            <person name="Silverstein K.A.T."/>
            <person name="Koren S."/>
            <person name="Bechman K.B."/>
            <person name="Herman A."/>
            <person name="Abrahante J.E."/>
            <person name="Garbe J."/>
        </authorList>
    </citation>
    <scope>NUCLEOTIDE SEQUENCE</scope>
    <source>
        <strain evidence="1">Duluth1</strain>
        <tissue evidence="1">Whole animal</tissue>
    </source>
</reference>
<sequence length="102" mass="12131">MRPTYGYKPLNKSHKYHNSLTRRTTLYYFHHIGLFEDTDFSRIVVGLDRQTECQTERNINRHTYRQTDRHTGTIMAFQRYVFVDTAGVLISLYLPLESSDII</sequence>
<keyword evidence="2" id="KW-1185">Reference proteome</keyword>
<accession>A0A9D4H541</accession>
<evidence type="ECO:0000313" key="2">
    <source>
        <dbReference type="Proteomes" id="UP000828390"/>
    </source>
</evidence>
<gene>
    <name evidence="1" type="ORF">DPMN_130725</name>
</gene>
<organism evidence="1 2">
    <name type="scientific">Dreissena polymorpha</name>
    <name type="common">Zebra mussel</name>
    <name type="synonym">Mytilus polymorpha</name>
    <dbReference type="NCBI Taxonomy" id="45954"/>
    <lineage>
        <taxon>Eukaryota</taxon>
        <taxon>Metazoa</taxon>
        <taxon>Spiralia</taxon>
        <taxon>Lophotrochozoa</taxon>
        <taxon>Mollusca</taxon>
        <taxon>Bivalvia</taxon>
        <taxon>Autobranchia</taxon>
        <taxon>Heteroconchia</taxon>
        <taxon>Euheterodonta</taxon>
        <taxon>Imparidentia</taxon>
        <taxon>Neoheterodontei</taxon>
        <taxon>Myida</taxon>
        <taxon>Dreissenoidea</taxon>
        <taxon>Dreissenidae</taxon>
        <taxon>Dreissena</taxon>
    </lineage>
</organism>
<reference evidence="1" key="1">
    <citation type="journal article" date="2019" name="bioRxiv">
        <title>The Genome of the Zebra Mussel, Dreissena polymorpha: A Resource for Invasive Species Research.</title>
        <authorList>
            <person name="McCartney M.A."/>
            <person name="Auch B."/>
            <person name="Kono T."/>
            <person name="Mallez S."/>
            <person name="Zhang Y."/>
            <person name="Obille A."/>
            <person name="Becker A."/>
            <person name="Abrahante J.E."/>
            <person name="Garbe J."/>
            <person name="Badalamenti J.P."/>
            <person name="Herman A."/>
            <person name="Mangelson H."/>
            <person name="Liachko I."/>
            <person name="Sullivan S."/>
            <person name="Sone E.D."/>
            <person name="Koren S."/>
            <person name="Silverstein K.A.T."/>
            <person name="Beckman K.B."/>
            <person name="Gohl D.M."/>
        </authorList>
    </citation>
    <scope>NUCLEOTIDE SEQUENCE</scope>
    <source>
        <strain evidence="1">Duluth1</strain>
        <tissue evidence="1">Whole animal</tissue>
    </source>
</reference>
<proteinExistence type="predicted"/>
<name>A0A9D4H541_DREPO</name>